<reference evidence="14 15" key="1">
    <citation type="submission" date="2022-01" db="EMBL/GenBank/DDBJ databases">
        <title>Alkalihalobacillus sp. EGI L200015, a novel bacterium isolated from a salt lake sediment.</title>
        <authorList>
            <person name="Gao L."/>
            <person name="Fang B.-Z."/>
            <person name="Li W.-J."/>
        </authorList>
    </citation>
    <scope>NUCLEOTIDE SEQUENCE [LARGE SCALE GENOMIC DNA]</scope>
    <source>
        <strain evidence="14 15">KCTC 12718</strain>
    </source>
</reference>
<dbReference type="NCBIfam" id="NF040815">
    <property type="entry name" value="recomb_XerA_Arch"/>
    <property type="match status" value="1"/>
</dbReference>
<dbReference type="PROSITE" id="PS51898">
    <property type="entry name" value="TYR_RECOMBINASE"/>
    <property type="match status" value="1"/>
</dbReference>
<feature type="active site" evidence="10">
    <location>
        <position position="170"/>
    </location>
</feature>
<dbReference type="InterPro" id="IPR050090">
    <property type="entry name" value="Tyrosine_recombinase_XerCD"/>
</dbReference>
<feature type="domain" description="Core-binding (CB)" evidence="13">
    <location>
        <begin position="1"/>
        <end position="85"/>
    </location>
</feature>
<name>A0ABS9GWB9_9BACL</name>
<accession>A0ABS9GWB9</accession>
<evidence type="ECO:0000256" key="7">
    <source>
        <dbReference type="ARBA" id="ARBA00023125"/>
    </source>
</evidence>
<dbReference type="InterPro" id="IPR011010">
    <property type="entry name" value="DNA_brk_join_enz"/>
</dbReference>
<keyword evidence="5 10" id="KW-0159">Chromosome partition</keyword>
<evidence type="ECO:0000313" key="15">
    <source>
        <dbReference type="Proteomes" id="UP001649381"/>
    </source>
</evidence>
<sequence>MEDEIRLFIEYLQIEKNSSSHTVINYQKDIGDFVVFMKQQGLDQFAAVSYVHVRHYLTILHEKKFARNSVARKISSLRSLYRFLLREDLVPQNPFQMTSLPRKTERLPKFFYQEEVEELFKVSDLHTPLGQRNQTLLEFLYGTGIRVSECCDLNVQDIDTTIETILVRGKGRKERYVPIGVYALEALDRYLKDGRQALMKSQTHNKLFVNYKGDPLTTRGVRKVLQKIIKSTSLTMKITPHMMRHTFATHLLNEGADLRAVQELLGHAQLSSTQVYTHVTKDRLQQLYRSYHPRA</sequence>
<feature type="active site" evidence="10">
    <location>
        <position position="267"/>
    </location>
</feature>
<evidence type="ECO:0000256" key="10">
    <source>
        <dbReference type="HAMAP-Rule" id="MF_01808"/>
    </source>
</evidence>
<dbReference type="InterPro" id="IPR013762">
    <property type="entry name" value="Integrase-like_cat_sf"/>
</dbReference>
<keyword evidence="7 10" id="KW-0238">DNA-binding</keyword>
<comment type="caution">
    <text evidence="14">The sequence shown here is derived from an EMBL/GenBank/DDBJ whole genome shotgun (WGS) entry which is preliminary data.</text>
</comment>
<keyword evidence="6 10" id="KW-0229">DNA integration</keyword>
<comment type="similarity">
    <text evidence="2 10">Belongs to the 'phage' integrase family. XerC subfamily.</text>
</comment>
<dbReference type="Pfam" id="PF00589">
    <property type="entry name" value="Phage_integrase"/>
    <property type="match status" value="1"/>
</dbReference>
<feature type="active site" evidence="10">
    <location>
        <position position="241"/>
    </location>
</feature>
<evidence type="ECO:0000256" key="3">
    <source>
        <dbReference type="ARBA" id="ARBA00022490"/>
    </source>
</evidence>
<dbReference type="Gene3D" id="1.10.150.130">
    <property type="match status" value="1"/>
</dbReference>
<dbReference type="PANTHER" id="PTHR30349">
    <property type="entry name" value="PHAGE INTEGRASE-RELATED"/>
    <property type="match status" value="1"/>
</dbReference>
<dbReference type="Proteomes" id="UP001649381">
    <property type="component" value="Unassembled WGS sequence"/>
</dbReference>
<evidence type="ECO:0000313" key="14">
    <source>
        <dbReference type="EMBL" id="MCF6137097.1"/>
    </source>
</evidence>
<evidence type="ECO:0000256" key="6">
    <source>
        <dbReference type="ARBA" id="ARBA00022908"/>
    </source>
</evidence>
<dbReference type="InterPro" id="IPR002104">
    <property type="entry name" value="Integrase_catalytic"/>
</dbReference>
<proteinExistence type="inferred from homology"/>
<dbReference type="InterPro" id="IPR023009">
    <property type="entry name" value="Tyrosine_recombinase_XerC/XerD"/>
</dbReference>
<evidence type="ECO:0000256" key="11">
    <source>
        <dbReference type="NCBIfam" id="TIGR02224"/>
    </source>
</evidence>
<dbReference type="InterPro" id="IPR044068">
    <property type="entry name" value="CB"/>
</dbReference>
<evidence type="ECO:0000256" key="2">
    <source>
        <dbReference type="ARBA" id="ARBA00006657"/>
    </source>
</evidence>
<dbReference type="NCBIfam" id="NF001399">
    <property type="entry name" value="PRK00283.1"/>
    <property type="match status" value="1"/>
</dbReference>
<evidence type="ECO:0000256" key="1">
    <source>
        <dbReference type="ARBA" id="ARBA00004496"/>
    </source>
</evidence>
<keyword evidence="3 10" id="KW-0963">Cytoplasm</keyword>
<feature type="active site" evidence="10">
    <location>
        <position position="244"/>
    </location>
</feature>
<dbReference type="InterPro" id="IPR004107">
    <property type="entry name" value="Integrase_SAM-like_N"/>
</dbReference>
<dbReference type="HAMAP" id="MF_01808">
    <property type="entry name" value="Recomb_XerC_XerD"/>
    <property type="match status" value="1"/>
</dbReference>
<comment type="subcellular location">
    <subcellularLocation>
        <location evidence="1 10">Cytoplasm</location>
    </subcellularLocation>
</comment>
<comment type="subunit">
    <text evidence="10">Forms a cyclic heterotetrameric complex composed of two molecules of XerC and two molecules of XerD.</text>
</comment>
<organism evidence="14 15">
    <name type="scientific">Pseudalkalibacillus berkeleyi</name>
    <dbReference type="NCBI Taxonomy" id="1069813"/>
    <lineage>
        <taxon>Bacteria</taxon>
        <taxon>Bacillati</taxon>
        <taxon>Bacillota</taxon>
        <taxon>Bacilli</taxon>
        <taxon>Bacillales</taxon>
        <taxon>Fictibacillaceae</taxon>
        <taxon>Pseudalkalibacillus</taxon>
    </lineage>
</organism>
<dbReference type="NCBIfam" id="TIGR02224">
    <property type="entry name" value="recomb_XerC"/>
    <property type="match status" value="1"/>
</dbReference>
<protein>
    <recommendedName>
        <fullName evidence="10 11">Tyrosine recombinase XerC</fullName>
    </recommendedName>
</protein>
<dbReference type="PANTHER" id="PTHR30349:SF77">
    <property type="entry name" value="TYROSINE RECOMBINASE XERC"/>
    <property type="match status" value="1"/>
</dbReference>
<evidence type="ECO:0000259" key="12">
    <source>
        <dbReference type="PROSITE" id="PS51898"/>
    </source>
</evidence>
<dbReference type="CDD" id="cd00798">
    <property type="entry name" value="INT_XerDC_C"/>
    <property type="match status" value="1"/>
</dbReference>
<dbReference type="EMBL" id="JAKIJS010000001">
    <property type="protein sequence ID" value="MCF6137097.1"/>
    <property type="molecule type" value="Genomic_DNA"/>
</dbReference>
<keyword evidence="15" id="KW-1185">Reference proteome</keyword>
<dbReference type="PROSITE" id="PS51900">
    <property type="entry name" value="CB"/>
    <property type="match status" value="1"/>
</dbReference>
<evidence type="ECO:0000256" key="9">
    <source>
        <dbReference type="ARBA" id="ARBA00023306"/>
    </source>
</evidence>
<dbReference type="InterPro" id="IPR010998">
    <property type="entry name" value="Integrase_recombinase_N"/>
</dbReference>
<evidence type="ECO:0000256" key="4">
    <source>
        <dbReference type="ARBA" id="ARBA00022618"/>
    </source>
</evidence>
<evidence type="ECO:0000256" key="8">
    <source>
        <dbReference type="ARBA" id="ARBA00023172"/>
    </source>
</evidence>
<dbReference type="Gene3D" id="1.10.443.10">
    <property type="entry name" value="Intergrase catalytic core"/>
    <property type="match status" value="1"/>
</dbReference>
<feature type="active site" description="O-(3'-phospho-DNA)-tyrosine intermediate" evidence="10">
    <location>
        <position position="276"/>
    </location>
</feature>
<dbReference type="SUPFAM" id="SSF56349">
    <property type="entry name" value="DNA breaking-rejoining enzymes"/>
    <property type="match status" value="1"/>
</dbReference>
<dbReference type="Pfam" id="PF02899">
    <property type="entry name" value="Phage_int_SAM_1"/>
    <property type="match status" value="1"/>
</dbReference>
<evidence type="ECO:0000256" key="5">
    <source>
        <dbReference type="ARBA" id="ARBA00022829"/>
    </source>
</evidence>
<keyword evidence="9 10" id="KW-0131">Cell cycle</keyword>
<keyword evidence="8 10" id="KW-0233">DNA recombination</keyword>
<dbReference type="InterPro" id="IPR011931">
    <property type="entry name" value="Recomb_XerC"/>
</dbReference>
<comment type="function">
    <text evidence="10">Site-specific tyrosine recombinase, which acts by catalyzing the cutting and rejoining of the recombining DNA molecules. The XerC-XerD complex is essential to convert dimers of the bacterial chromosome into monomers to permit their segregation at cell division. It also contributes to the segregational stability of plasmids.</text>
</comment>
<feature type="active site" evidence="10">
    <location>
        <position position="146"/>
    </location>
</feature>
<gene>
    <name evidence="10 14" type="primary">xerC</name>
    <name evidence="14" type="ORF">L2716_05085</name>
</gene>
<dbReference type="RefSeq" id="WP_236332398.1">
    <property type="nucleotide sequence ID" value="NZ_JAKIJS010000001.1"/>
</dbReference>
<keyword evidence="4 10" id="KW-0132">Cell division</keyword>
<feature type="domain" description="Tyr recombinase" evidence="12">
    <location>
        <begin position="106"/>
        <end position="289"/>
    </location>
</feature>
<evidence type="ECO:0000259" key="13">
    <source>
        <dbReference type="PROSITE" id="PS51900"/>
    </source>
</evidence>